<dbReference type="AlphaFoldDB" id="A0A7I9XS54"/>
<name>A0A7I9XS54_9MYCO</name>
<sequence>MIGPLDEFPVHQLPQPIAWPGSSDRNFYDRSYLNAHNRTGEIFLITGIGYYPNLGVKDAFVLIRRGDTQTAVHLSDAIDHDRLHQHVGGYRIDVIEPLHTLRVTLEDTEGIAVDLTWQGLFDVIQEQPHVLRSGNRITLDAQRFAQLGTWSGRIAIDGQEIPVDPATWIGSRDRSWGIRPIGEPEPAGRPADPPFEGMWWLYMPMAFDEFAVVLIIQEAPNGFRSLNDCTRVWRDGRVEQLGWPRVTTRYRSGTRIPTGATIEATGADGTPVRFDVESKLAVPIHVGGGYGGDSDWLHGMWKGEKFTERLTYDMTDPAIIARSGFGVIDHVGRALCRDGDADPVEGWGLYEHGVLGRHDPSGFADWVSVAP</sequence>
<dbReference type="EMBL" id="BLKW01000002">
    <property type="protein sequence ID" value="GFG72823.1"/>
    <property type="molecule type" value="Genomic_DNA"/>
</dbReference>
<protein>
    <submittedName>
        <fullName evidence="1">Uncharacterized protein</fullName>
    </submittedName>
</protein>
<reference evidence="1 2" key="1">
    <citation type="journal article" date="2019" name="Emerg. Microbes Infect.">
        <title>Comprehensive subspecies identification of 175 nontuberculous mycobacteria species based on 7547 genomic profiles.</title>
        <authorList>
            <person name="Matsumoto Y."/>
            <person name="Kinjo T."/>
            <person name="Motooka D."/>
            <person name="Nabeya D."/>
            <person name="Jung N."/>
            <person name="Uechi K."/>
            <person name="Horii T."/>
            <person name="Iida T."/>
            <person name="Fujita J."/>
            <person name="Nakamura S."/>
        </authorList>
    </citation>
    <scope>NUCLEOTIDE SEQUENCE [LARGE SCALE GENOMIC DNA]</scope>
    <source>
        <strain evidence="1 2">JCM 17322</strain>
    </source>
</reference>
<gene>
    <name evidence="1" type="ORF">MBOT_01880</name>
</gene>
<dbReference type="RefSeq" id="WP_163753379.1">
    <property type="nucleotide sequence ID" value="NZ_BLKW01000002.1"/>
</dbReference>
<evidence type="ECO:0000313" key="2">
    <source>
        <dbReference type="Proteomes" id="UP000465361"/>
    </source>
</evidence>
<dbReference type="Proteomes" id="UP000465361">
    <property type="component" value="Unassembled WGS sequence"/>
</dbReference>
<evidence type="ECO:0000313" key="1">
    <source>
        <dbReference type="EMBL" id="GFG72823.1"/>
    </source>
</evidence>
<keyword evidence="2" id="KW-1185">Reference proteome</keyword>
<accession>A0A7I9XS54</accession>
<proteinExistence type="predicted"/>
<organism evidence="1 2">
    <name type="scientific">Mycobacterium botniense</name>
    <dbReference type="NCBI Taxonomy" id="84962"/>
    <lineage>
        <taxon>Bacteria</taxon>
        <taxon>Bacillati</taxon>
        <taxon>Actinomycetota</taxon>
        <taxon>Actinomycetes</taxon>
        <taxon>Mycobacteriales</taxon>
        <taxon>Mycobacteriaceae</taxon>
        <taxon>Mycobacterium</taxon>
    </lineage>
</organism>
<comment type="caution">
    <text evidence="1">The sequence shown here is derived from an EMBL/GenBank/DDBJ whole genome shotgun (WGS) entry which is preliminary data.</text>
</comment>
<dbReference type="SUPFAM" id="SSF159245">
    <property type="entry name" value="AttH-like"/>
    <property type="match status" value="1"/>
</dbReference>